<sequence length="192" mass="21909">MVISQIYYRKALVSKLYPVLQGINLKCFSYMELKEATNGFMEELGCGAFSTVFKGVLASDDGRCIAVKRLDTIARKDDLEFKAEVSSIGRTNHRNLVQLLGFCDEGQHRFFVYEFMLNGSLASFLFRESSPNWYIRRDIALGTARGLFYLHDEFSSQFIHCDIKPKNILLDDSFTVRIADFGVAKLLKTDQT</sequence>
<evidence type="ECO:0000256" key="2">
    <source>
        <dbReference type="ARBA" id="ARBA00012513"/>
    </source>
</evidence>
<proteinExistence type="inferred from homology"/>
<dbReference type="PANTHER" id="PTHR47976:SF108">
    <property type="entry name" value="G-TYPE LECTIN S-RECEPTOR-LIKE SERINE_THREONINE-PROTEIN KINASE LECRK1"/>
    <property type="match status" value="1"/>
</dbReference>
<comment type="caution">
    <text evidence="21">The sequence shown here is derived from an EMBL/GenBank/DDBJ whole genome shotgun (WGS) entry which is preliminary data.</text>
</comment>
<dbReference type="PROSITE" id="PS00108">
    <property type="entry name" value="PROTEIN_KINASE_ST"/>
    <property type="match status" value="1"/>
</dbReference>
<keyword evidence="5 21" id="KW-0808">Transferase</keyword>
<dbReference type="EC" id="2.7.11.1" evidence="2"/>
<evidence type="ECO:0000256" key="9">
    <source>
        <dbReference type="ARBA" id="ARBA00022777"/>
    </source>
</evidence>
<evidence type="ECO:0000256" key="16">
    <source>
        <dbReference type="ARBA" id="ARBA00047899"/>
    </source>
</evidence>
<dbReference type="Gramene" id="PRQ35217">
    <property type="protein sequence ID" value="PRQ35217"/>
    <property type="gene ID" value="RchiOBHm_Chr5g0077611"/>
</dbReference>
<evidence type="ECO:0000256" key="15">
    <source>
        <dbReference type="ARBA" id="ARBA00023180"/>
    </source>
</evidence>
<comment type="catalytic activity">
    <reaction evidence="16">
        <text>L-threonyl-[protein] + ATP = O-phospho-L-threonyl-[protein] + ADP + H(+)</text>
        <dbReference type="Rhea" id="RHEA:46608"/>
        <dbReference type="Rhea" id="RHEA-COMP:11060"/>
        <dbReference type="Rhea" id="RHEA-COMP:11605"/>
        <dbReference type="ChEBI" id="CHEBI:15378"/>
        <dbReference type="ChEBI" id="CHEBI:30013"/>
        <dbReference type="ChEBI" id="CHEBI:30616"/>
        <dbReference type="ChEBI" id="CHEBI:61977"/>
        <dbReference type="ChEBI" id="CHEBI:456216"/>
        <dbReference type="EC" id="2.7.11.1"/>
    </reaction>
</comment>
<evidence type="ECO:0000259" key="20">
    <source>
        <dbReference type="PROSITE" id="PS50011"/>
    </source>
</evidence>
<evidence type="ECO:0000256" key="19">
    <source>
        <dbReference type="RuleBase" id="RU000304"/>
    </source>
</evidence>
<keyword evidence="22" id="KW-1185">Reference proteome</keyword>
<comment type="catalytic activity">
    <reaction evidence="17">
        <text>L-seryl-[protein] + ATP = O-phospho-L-seryl-[protein] + ADP + H(+)</text>
        <dbReference type="Rhea" id="RHEA:17989"/>
        <dbReference type="Rhea" id="RHEA-COMP:9863"/>
        <dbReference type="Rhea" id="RHEA-COMP:11604"/>
        <dbReference type="ChEBI" id="CHEBI:15378"/>
        <dbReference type="ChEBI" id="CHEBI:29999"/>
        <dbReference type="ChEBI" id="CHEBI:30616"/>
        <dbReference type="ChEBI" id="CHEBI:83421"/>
        <dbReference type="ChEBI" id="CHEBI:456216"/>
        <dbReference type="EC" id="2.7.11.1"/>
    </reaction>
</comment>
<evidence type="ECO:0000256" key="17">
    <source>
        <dbReference type="ARBA" id="ARBA00048679"/>
    </source>
</evidence>
<dbReference type="GO" id="GO:0016020">
    <property type="term" value="C:membrane"/>
    <property type="evidence" value="ECO:0007669"/>
    <property type="project" value="UniProtKB-SubCell"/>
</dbReference>
<dbReference type="OMA" id="WYIRRDI"/>
<evidence type="ECO:0000256" key="14">
    <source>
        <dbReference type="ARBA" id="ARBA00023170"/>
    </source>
</evidence>
<evidence type="ECO:0000256" key="11">
    <source>
        <dbReference type="ARBA" id="ARBA00022989"/>
    </source>
</evidence>
<evidence type="ECO:0000256" key="13">
    <source>
        <dbReference type="ARBA" id="ARBA00023157"/>
    </source>
</evidence>
<dbReference type="InterPro" id="IPR017441">
    <property type="entry name" value="Protein_kinase_ATP_BS"/>
</dbReference>
<evidence type="ECO:0000313" key="21">
    <source>
        <dbReference type="EMBL" id="PRQ35217.1"/>
    </source>
</evidence>
<keyword evidence="3 19" id="KW-0723">Serine/threonine-protein kinase</keyword>
<dbReference type="InterPro" id="IPR000719">
    <property type="entry name" value="Prot_kinase_dom"/>
</dbReference>
<dbReference type="Pfam" id="PF00069">
    <property type="entry name" value="Pkinase"/>
    <property type="match status" value="1"/>
</dbReference>
<evidence type="ECO:0000256" key="8">
    <source>
        <dbReference type="ARBA" id="ARBA00022741"/>
    </source>
</evidence>
<dbReference type="Gene3D" id="3.30.200.20">
    <property type="entry name" value="Phosphorylase Kinase, domain 1"/>
    <property type="match status" value="1"/>
</dbReference>
<keyword evidence="13" id="KW-1015">Disulfide bond</keyword>
<dbReference type="EMBL" id="PDCK01000043">
    <property type="protein sequence ID" value="PRQ35217.1"/>
    <property type="molecule type" value="Genomic_DNA"/>
</dbReference>
<dbReference type="Gene3D" id="1.10.510.10">
    <property type="entry name" value="Transferase(Phosphotransferase) domain 1"/>
    <property type="match status" value="1"/>
</dbReference>
<evidence type="ECO:0000256" key="12">
    <source>
        <dbReference type="ARBA" id="ARBA00023136"/>
    </source>
</evidence>
<dbReference type="PROSITE" id="PS50011">
    <property type="entry name" value="PROTEIN_KINASE_DOM"/>
    <property type="match status" value="1"/>
</dbReference>
<keyword evidence="14" id="KW-0675">Receptor</keyword>
<protein>
    <recommendedName>
        <fullName evidence="2">non-specific serine/threonine protein kinase</fullName>
        <ecNumber evidence="2">2.7.11.1</ecNumber>
    </recommendedName>
</protein>
<feature type="domain" description="Protein kinase" evidence="20">
    <location>
        <begin position="38"/>
        <end position="192"/>
    </location>
</feature>
<dbReference type="FunFam" id="3.30.200.20:FF:000059">
    <property type="entry name" value="S-receptor-like serine/threonine-protein kinase"/>
    <property type="match status" value="1"/>
</dbReference>
<evidence type="ECO:0000256" key="10">
    <source>
        <dbReference type="ARBA" id="ARBA00022840"/>
    </source>
</evidence>
<dbReference type="InterPro" id="IPR051343">
    <property type="entry name" value="G-type_lectin_kinases/EP1-like"/>
</dbReference>
<reference evidence="21 22" key="1">
    <citation type="journal article" date="2018" name="Nat. Genet.">
        <title>The Rosa genome provides new insights in the design of modern roses.</title>
        <authorList>
            <person name="Bendahmane M."/>
        </authorList>
    </citation>
    <scope>NUCLEOTIDE SEQUENCE [LARGE SCALE GENOMIC DNA]</scope>
    <source>
        <strain evidence="22">cv. Old Blush</strain>
    </source>
</reference>
<comment type="similarity">
    <text evidence="19">Belongs to the protein kinase superfamily.</text>
</comment>
<evidence type="ECO:0000256" key="6">
    <source>
        <dbReference type="ARBA" id="ARBA00022692"/>
    </source>
</evidence>
<keyword evidence="12" id="KW-0472">Membrane</keyword>
<name>A0A2P6QM02_ROSCH</name>
<organism evidence="21 22">
    <name type="scientific">Rosa chinensis</name>
    <name type="common">China rose</name>
    <dbReference type="NCBI Taxonomy" id="74649"/>
    <lineage>
        <taxon>Eukaryota</taxon>
        <taxon>Viridiplantae</taxon>
        <taxon>Streptophyta</taxon>
        <taxon>Embryophyta</taxon>
        <taxon>Tracheophyta</taxon>
        <taxon>Spermatophyta</taxon>
        <taxon>Magnoliopsida</taxon>
        <taxon>eudicotyledons</taxon>
        <taxon>Gunneridae</taxon>
        <taxon>Pentapetalae</taxon>
        <taxon>rosids</taxon>
        <taxon>fabids</taxon>
        <taxon>Rosales</taxon>
        <taxon>Rosaceae</taxon>
        <taxon>Rosoideae</taxon>
        <taxon>Rosoideae incertae sedis</taxon>
        <taxon>Rosa</taxon>
    </lineage>
</organism>
<evidence type="ECO:0000256" key="4">
    <source>
        <dbReference type="ARBA" id="ARBA00022536"/>
    </source>
</evidence>
<dbReference type="SUPFAM" id="SSF56112">
    <property type="entry name" value="Protein kinase-like (PK-like)"/>
    <property type="match status" value="1"/>
</dbReference>
<evidence type="ECO:0000313" key="22">
    <source>
        <dbReference type="Proteomes" id="UP000238479"/>
    </source>
</evidence>
<keyword evidence="9" id="KW-0418">Kinase</keyword>
<dbReference type="InterPro" id="IPR008271">
    <property type="entry name" value="Ser/Thr_kinase_AS"/>
</dbReference>
<keyword evidence="11" id="KW-1133">Transmembrane helix</keyword>
<evidence type="ECO:0000256" key="5">
    <source>
        <dbReference type="ARBA" id="ARBA00022679"/>
    </source>
</evidence>
<dbReference type="PROSITE" id="PS00107">
    <property type="entry name" value="PROTEIN_KINASE_ATP"/>
    <property type="match status" value="1"/>
</dbReference>
<keyword evidence="15" id="KW-0325">Glycoprotein</keyword>
<dbReference type="GO" id="GO:0004674">
    <property type="term" value="F:protein serine/threonine kinase activity"/>
    <property type="evidence" value="ECO:0007669"/>
    <property type="project" value="UniProtKB-KW"/>
</dbReference>
<dbReference type="Proteomes" id="UP000238479">
    <property type="component" value="Chromosome 5"/>
</dbReference>
<keyword evidence="6" id="KW-0812">Transmembrane</keyword>
<feature type="binding site" evidence="18">
    <location>
        <position position="76"/>
    </location>
    <ligand>
        <name>ATP</name>
        <dbReference type="ChEBI" id="CHEBI:30616"/>
    </ligand>
</feature>
<evidence type="ECO:0000256" key="7">
    <source>
        <dbReference type="ARBA" id="ARBA00022729"/>
    </source>
</evidence>
<dbReference type="SMART" id="SM00220">
    <property type="entry name" value="S_TKc"/>
    <property type="match status" value="1"/>
</dbReference>
<dbReference type="PANTHER" id="PTHR47976">
    <property type="entry name" value="G-TYPE LECTIN S-RECEPTOR-LIKE SERINE/THREONINE-PROTEIN KINASE SD2-5"/>
    <property type="match status" value="1"/>
</dbReference>
<dbReference type="InterPro" id="IPR011009">
    <property type="entry name" value="Kinase-like_dom_sf"/>
</dbReference>
<dbReference type="GO" id="GO:0005524">
    <property type="term" value="F:ATP binding"/>
    <property type="evidence" value="ECO:0007669"/>
    <property type="project" value="UniProtKB-UniRule"/>
</dbReference>
<comment type="subcellular location">
    <subcellularLocation>
        <location evidence="1">Membrane</location>
        <topology evidence="1">Single-pass type I membrane protein</topology>
    </subcellularLocation>
</comment>
<keyword evidence="7" id="KW-0732">Signal</keyword>
<keyword evidence="8 18" id="KW-0547">Nucleotide-binding</keyword>
<evidence type="ECO:0000256" key="1">
    <source>
        <dbReference type="ARBA" id="ARBA00004479"/>
    </source>
</evidence>
<dbReference type="AlphaFoldDB" id="A0A2P6QM02"/>
<keyword evidence="4" id="KW-0245">EGF-like domain</keyword>
<evidence type="ECO:0000256" key="3">
    <source>
        <dbReference type="ARBA" id="ARBA00022527"/>
    </source>
</evidence>
<keyword evidence="10 18" id="KW-0067">ATP-binding</keyword>
<evidence type="ECO:0000256" key="18">
    <source>
        <dbReference type="PROSITE-ProRule" id="PRU10141"/>
    </source>
</evidence>
<accession>A0A2P6QM02</accession>
<gene>
    <name evidence="21" type="ORF">RchiOBHm_Chr5g0077611</name>
</gene>